<comment type="subcellular location">
    <subcellularLocation>
        <location evidence="1">Membrane</location>
        <topology evidence="1">Multi-pass membrane protein</topology>
    </subcellularLocation>
</comment>
<evidence type="ECO:0000256" key="11">
    <source>
        <dbReference type="SAM" id="Phobius"/>
    </source>
</evidence>
<reference evidence="13 14" key="1">
    <citation type="journal article" date="2019" name="Int. J. Syst. Evol. Microbiol.">
        <title>The Global Catalogue of Microorganisms (GCM) 10K type strain sequencing project: providing services to taxonomists for standard genome sequencing and annotation.</title>
        <authorList>
            <consortium name="The Broad Institute Genomics Platform"/>
            <consortium name="The Broad Institute Genome Sequencing Center for Infectious Disease"/>
            <person name="Wu L."/>
            <person name="Ma J."/>
        </authorList>
    </citation>
    <scope>NUCLEOTIDE SEQUENCE [LARGE SCALE GENOMIC DNA]</scope>
    <source>
        <strain evidence="13 14">CGMCC 1.10387</strain>
    </source>
</reference>
<dbReference type="InterPro" id="IPR022764">
    <property type="entry name" value="Peptidase_S54_rhomboid_dom"/>
</dbReference>
<dbReference type="SUPFAM" id="SSF118310">
    <property type="entry name" value="AN1-like Zinc finger"/>
    <property type="match status" value="1"/>
</dbReference>
<dbReference type="SUPFAM" id="SSF144091">
    <property type="entry name" value="Rhomboid-like"/>
    <property type="match status" value="1"/>
</dbReference>
<feature type="domain" description="AN1-type" evidence="12">
    <location>
        <begin position="1"/>
        <end position="44"/>
    </location>
</feature>
<keyword evidence="6 13" id="KW-0378">Hydrolase</keyword>
<dbReference type="PANTHER" id="PTHR43731:SF14">
    <property type="entry name" value="PRESENILIN-ASSOCIATED RHOMBOID-LIKE PROTEIN, MITOCHONDRIAL"/>
    <property type="match status" value="1"/>
</dbReference>
<comment type="similarity">
    <text evidence="2">Belongs to the peptidase S54 family.</text>
</comment>
<dbReference type="GO" id="GO:0016020">
    <property type="term" value="C:membrane"/>
    <property type="evidence" value="ECO:0007669"/>
    <property type="project" value="UniProtKB-SubCell"/>
</dbReference>
<dbReference type="GO" id="GO:0006508">
    <property type="term" value="P:proteolysis"/>
    <property type="evidence" value="ECO:0007669"/>
    <property type="project" value="UniProtKB-KW"/>
</dbReference>
<keyword evidence="13" id="KW-0645">Protease</keyword>
<dbReference type="InterPro" id="IPR050925">
    <property type="entry name" value="Rhomboid_protease_S54"/>
</dbReference>
<dbReference type="InterPro" id="IPR035952">
    <property type="entry name" value="Rhomboid-like_sf"/>
</dbReference>
<evidence type="ECO:0000256" key="4">
    <source>
        <dbReference type="ARBA" id="ARBA00022723"/>
    </source>
</evidence>
<keyword evidence="4" id="KW-0479">Metal-binding</keyword>
<keyword evidence="9 11" id="KW-0472">Membrane</keyword>
<dbReference type="Gene3D" id="4.10.1110.10">
    <property type="entry name" value="AN1-like Zinc finger"/>
    <property type="match status" value="1"/>
</dbReference>
<feature type="region of interest" description="Disordered" evidence="10">
    <location>
        <begin position="299"/>
        <end position="318"/>
    </location>
</feature>
<feature type="transmembrane region" description="Helical" evidence="11">
    <location>
        <begin position="269"/>
        <end position="286"/>
    </location>
</feature>
<evidence type="ECO:0000256" key="10">
    <source>
        <dbReference type="SAM" id="MobiDB-lite"/>
    </source>
</evidence>
<organism evidence="13 14">
    <name type="scientific">Halobellus litoreus</name>
    <dbReference type="NCBI Taxonomy" id="755310"/>
    <lineage>
        <taxon>Archaea</taxon>
        <taxon>Methanobacteriati</taxon>
        <taxon>Methanobacteriota</taxon>
        <taxon>Stenosarchaea group</taxon>
        <taxon>Halobacteria</taxon>
        <taxon>Halobacteriales</taxon>
        <taxon>Haloferacaceae</taxon>
        <taxon>Halobellus</taxon>
    </lineage>
</organism>
<evidence type="ECO:0000256" key="5">
    <source>
        <dbReference type="ARBA" id="ARBA00022771"/>
    </source>
</evidence>
<feature type="compositionally biased region" description="Gly residues" evidence="10">
    <location>
        <begin position="300"/>
        <end position="318"/>
    </location>
</feature>
<evidence type="ECO:0000313" key="13">
    <source>
        <dbReference type="EMBL" id="MFD1684625.1"/>
    </source>
</evidence>
<dbReference type="GO" id="GO:0008270">
    <property type="term" value="F:zinc ion binding"/>
    <property type="evidence" value="ECO:0007669"/>
    <property type="project" value="UniProtKB-KW"/>
</dbReference>
<dbReference type="InterPro" id="IPR000058">
    <property type="entry name" value="Znf_AN1"/>
</dbReference>
<feature type="transmembrane region" description="Helical" evidence="11">
    <location>
        <begin position="138"/>
        <end position="165"/>
    </location>
</feature>
<keyword evidence="5" id="KW-0863">Zinc-finger</keyword>
<name>A0ABD6DRS4_9EURY</name>
<dbReference type="PANTHER" id="PTHR43731">
    <property type="entry name" value="RHOMBOID PROTEASE"/>
    <property type="match status" value="1"/>
</dbReference>
<keyword evidence="8 11" id="KW-1133">Transmembrane helix</keyword>
<accession>A0ABD6DRS4</accession>
<keyword evidence="3 11" id="KW-0812">Transmembrane</keyword>
<evidence type="ECO:0000256" key="8">
    <source>
        <dbReference type="ARBA" id="ARBA00022989"/>
    </source>
</evidence>
<dbReference type="RefSeq" id="WP_256307896.1">
    <property type="nucleotide sequence ID" value="NZ_JANHAW010000002.1"/>
</dbReference>
<evidence type="ECO:0000259" key="12">
    <source>
        <dbReference type="PROSITE" id="PS51039"/>
    </source>
</evidence>
<feature type="transmembrane region" description="Helical" evidence="11">
    <location>
        <begin position="89"/>
        <end position="109"/>
    </location>
</feature>
<proteinExistence type="inferred from homology"/>
<feature type="transmembrane region" description="Helical" evidence="11">
    <location>
        <begin position="177"/>
        <end position="197"/>
    </location>
</feature>
<evidence type="ECO:0000256" key="2">
    <source>
        <dbReference type="ARBA" id="ARBA00009045"/>
    </source>
</evidence>
<evidence type="ECO:0000256" key="7">
    <source>
        <dbReference type="ARBA" id="ARBA00022833"/>
    </source>
</evidence>
<dbReference type="Pfam" id="PF01694">
    <property type="entry name" value="Rhomboid"/>
    <property type="match status" value="1"/>
</dbReference>
<evidence type="ECO:0000256" key="3">
    <source>
        <dbReference type="ARBA" id="ARBA00022692"/>
    </source>
</evidence>
<evidence type="ECO:0000256" key="9">
    <source>
        <dbReference type="ARBA" id="ARBA00023136"/>
    </source>
</evidence>
<protein>
    <submittedName>
        <fullName evidence="13">Rhomboid family intramembrane serine protease</fullName>
        <ecNumber evidence="13">3.4.21.105</ecNumber>
    </submittedName>
</protein>
<feature type="transmembrane region" description="Helical" evidence="11">
    <location>
        <begin position="231"/>
        <end position="257"/>
    </location>
</feature>
<feature type="transmembrane region" description="Helical" evidence="11">
    <location>
        <begin position="203"/>
        <end position="224"/>
    </location>
</feature>
<dbReference type="Pfam" id="PF01428">
    <property type="entry name" value="zf-AN1"/>
    <property type="match status" value="1"/>
</dbReference>
<dbReference type="EMBL" id="JBHUDP010000001">
    <property type="protein sequence ID" value="MFD1684625.1"/>
    <property type="molecule type" value="Genomic_DNA"/>
</dbReference>
<evidence type="ECO:0000313" key="14">
    <source>
        <dbReference type="Proteomes" id="UP001597092"/>
    </source>
</evidence>
<dbReference type="AlphaFoldDB" id="A0ABD6DRS4"/>
<keyword evidence="14" id="KW-1185">Reference proteome</keyword>
<keyword evidence="7" id="KW-0862">Zinc</keyword>
<dbReference type="EC" id="3.4.21.105" evidence="13"/>
<dbReference type="GO" id="GO:0008233">
    <property type="term" value="F:peptidase activity"/>
    <property type="evidence" value="ECO:0007669"/>
    <property type="project" value="UniProtKB-KW"/>
</dbReference>
<gene>
    <name evidence="13" type="ORF">ACFSAS_03255</name>
</gene>
<dbReference type="InterPro" id="IPR035896">
    <property type="entry name" value="AN1-like_Znf"/>
</dbReference>
<dbReference type="Proteomes" id="UP001597092">
    <property type="component" value="Unassembled WGS sequence"/>
</dbReference>
<dbReference type="SMART" id="SM00154">
    <property type="entry name" value="ZnF_AN1"/>
    <property type="match status" value="1"/>
</dbReference>
<comment type="caution">
    <text evidence="13">The sequence shown here is derived from an EMBL/GenBank/DDBJ whole genome shotgun (WGS) entry which is preliminary data.</text>
</comment>
<dbReference type="PROSITE" id="PS51039">
    <property type="entry name" value="ZF_AN1"/>
    <property type="match status" value="1"/>
</dbReference>
<evidence type="ECO:0000256" key="1">
    <source>
        <dbReference type="ARBA" id="ARBA00004141"/>
    </source>
</evidence>
<evidence type="ECO:0000256" key="6">
    <source>
        <dbReference type="ARBA" id="ARBA00022801"/>
    </source>
</evidence>
<sequence>MATCDECGAHENMPYQCRRCGQSFCAEHRLPENHDCPGLGDWNDPSGVFDSGFDETVRNRGGGSESDGLVARILGTGGPLGYFRGNMSYVFLGVMWVTFLLQYVVGFLLTGTFNPFVHATNSSWQAIFVLSPGHIEYVWTWVTSIFAHGGFTHIAFNSIALYFFGPVVERYLDTRRFTALFFGAGIVAGLAQVLSTLLTVGPFGAGVVGASGAIMGVLGVLTVLNPNLKVYLYFIIPMPLWVLTFGFAAFSIIAGFGVSAGGGLVGGNVAHLAHLAGLLVGLAYGVRVKGRVGVPKSLQLGGGGRGGPGGPGGPGGRY</sequence>
<dbReference type="Gene3D" id="1.20.1540.10">
    <property type="entry name" value="Rhomboid-like"/>
    <property type="match status" value="1"/>
</dbReference>